<dbReference type="Pfam" id="PF01551">
    <property type="entry name" value="Peptidase_M23"/>
    <property type="match status" value="1"/>
</dbReference>
<dbReference type="SUPFAM" id="SSF51261">
    <property type="entry name" value="Duplicated hybrid motif"/>
    <property type="match status" value="1"/>
</dbReference>
<sequence>MKRKITFIYISPDGKDKREFLISTTLLKIIVGFISFIILCIVVGFIFISTVYYDAMQKRNYENKVKYMENEMKKLEELKSDIKELYEKNEKIRELLGIDLQNKILKSHSKDISTAKAESTKVDVDSLREYNELKPDINPVEGVVSRSFSKDHPAIDIACNLGTMVVSSINGTVDKTGWDQTFGNYVRIKNDKFSIFYGHLQKVLVKMGQTIKKGEIVGTVGNTGKSSAPHLHYEIMMDSVYYDPIQFVNLNN</sequence>
<protein>
    <recommendedName>
        <fullName evidence="3">M23ase beta-sheet core domain-containing protein</fullName>
    </recommendedName>
</protein>
<reference evidence="4" key="1">
    <citation type="journal article" date="2020" name="mSystems">
        <title>Genome- and Community-Level Interaction Insights into Carbon Utilization and Element Cycling Functions of Hydrothermarchaeota in Hydrothermal Sediment.</title>
        <authorList>
            <person name="Zhou Z."/>
            <person name="Liu Y."/>
            <person name="Xu W."/>
            <person name="Pan J."/>
            <person name="Luo Z.H."/>
            <person name="Li M."/>
        </authorList>
    </citation>
    <scope>NUCLEOTIDE SEQUENCE [LARGE SCALE GENOMIC DNA]</scope>
    <source>
        <strain evidence="4">SpSt-464</strain>
    </source>
</reference>
<feature type="coiled-coil region" evidence="1">
    <location>
        <begin position="58"/>
        <end position="95"/>
    </location>
</feature>
<dbReference type="GO" id="GO:0004222">
    <property type="term" value="F:metalloendopeptidase activity"/>
    <property type="evidence" value="ECO:0007669"/>
    <property type="project" value="TreeGrafter"/>
</dbReference>
<keyword evidence="1" id="KW-0175">Coiled coil</keyword>
<evidence type="ECO:0000313" key="4">
    <source>
        <dbReference type="EMBL" id="HFK24309.1"/>
    </source>
</evidence>
<accession>A0A7C3J744</accession>
<feature type="domain" description="M23ase beta-sheet core" evidence="3">
    <location>
        <begin position="151"/>
        <end position="244"/>
    </location>
</feature>
<proteinExistence type="predicted"/>
<dbReference type="InterPro" id="IPR011055">
    <property type="entry name" value="Dup_hybrid_motif"/>
</dbReference>
<keyword evidence="2" id="KW-0472">Membrane</keyword>
<gene>
    <name evidence="4" type="ORF">ENS15_06670</name>
</gene>
<evidence type="ECO:0000256" key="1">
    <source>
        <dbReference type="SAM" id="Coils"/>
    </source>
</evidence>
<dbReference type="Gene3D" id="2.70.70.10">
    <property type="entry name" value="Glucose Permease (Domain IIA)"/>
    <property type="match status" value="1"/>
</dbReference>
<dbReference type="PANTHER" id="PTHR21666">
    <property type="entry name" value="PEPTIDASE-RELATED"/>
    <property type="match status" value="1"/>
</dbReference>
<evidence type="ECO:0000256" key="2">
    <source>
        <dbReference type="SAM" id="Phobius"/>
    </source>
</evidence>
<keyword evidence="2" id="KW-0812">Transmembrane</keyword>
<dbReference type="CDD" id="cd12797">
    <property type="entry name" value="M23_peptidase"/>
    <property type="match status" value="1"/>
</dbReference>
<comment type="caution">
    <text evidence="4">The sequence shown here is derived from an EMBL/GenBank/DDBJ whole genome shotgun (WGS) entry which is preliminary data.</text>
</comment>
<dbReference type="EMBL" id="DSTT01000006">
    <property type="protein sequence ID" value="HFK24309.1"/>
    <property type="molecule type" value="Genomic_DNA"/>
</dbReference>
<name>A0A7C3J744_UNCW3</name>
<feature type="transmembrane region" description="Helical" evidence="2">
    <location>
        <begin position="20"/>
        <end position="53"/>
    </location>
</feature>
<evidence type="ECO:0000259" key="3">
    <source>
        <dbReference type="Pfam" id="PF01551"/>
    </source>
</evidence>
<dbReference type="AlphaFoldDB" id="A0A7C3J744"/>
<keyword evidence="2" id="KW-1133">Transmembrane helix</keyword>
<dbReference type="InterPro" id="IPR016047">
    <property type="entry name" value="M23ase_b-sheet_dom"/>
</dbReference>
<organism evidence="4">
    <name type="scientific">candidate division WOR-3 bacterium</name>
    <dbReference type="NCBI Taxonomy" id="2052148"/>
    <lineage>
        <taxon>Bacteria</taxon>
        <taxon>Bacteria division WOR-3</taxon>
    </lineage>
</organism>
<dbReference type="InterPro" id="IPR050570">
    <property type="entry name" value="Cell_wall_metabolism_enzyme"/>
</dbReference>
<dbReference type="PANTHER" id="PTHR21666:SF270">
    <property type="entry name" value="MUREIN HYDROLASE ACTIVATOR ENVC"/>
    <property type="match status" value="1"/>
</dbReference>